<dbReference type="RefSeq" id="WP_037529043.1">
    <property type="nucleotide sequence ID" value="NZ_CP098762.1"/>
</dbReference>
<dbReference type="EMBL" id="PZZN01000002">
    <property type="protein sequence ID" value="PTM46187.1"/>
    <property type="molecule type" value="Genomic_DNA"/>
</dbReference>
<name>A0A2T4YRN7_9SPHN</name>
<protein>
    <submittedName>
        <fullName evidence="1">Uncharacterized protein</fullName>
    </submittedName>
</protein>
<sequence length="70" mass="7920">MSARPALHFVGFRGDEYSAALRIFGPPDFIHIGWDRWARQEVMPGDIAVFARGTADDEPSVYSVPDLRER</sequence>
<evidence type="ECO:0000313" key="1">
    <source>
        <dbReference type="EMBL" id="PTM46187.1"/>
    </source>
</evidence>
<comment type="caution">
    <text evidence="1">The sequence shown here is derived from an EMBL/GenBank/DDBJ whole genome shotgun (WGS) entry which is preliminary data.</text>
</comment>
<organism evidence="1 2">
    <name type="scientific">Sphingomonas aerolata</name>
    <dbReference type="NCBI Taxonomy" id="185951"/>
    <lineage>
        <taxon>Bacteria</taxon>
        <taxon>Pseudomonadati</taxon>
        <taxon>Pseudomonadota</taxon>
        <taxon>Alphaproteobacteria</taxon>
        <taxon>Sphingomonadales</taxon>
        <taxon>Sphingomonadaceae</taxon>
        <taxon>Sphingomonas</taxon>
    </lineage>
</organism>
<reference evidence="1 2" key="1">
    <citation type="submission" date="2018-04" db="EMBL/GenBank/DDBJ databases">
        <title>Genomic Encyclopedia of Type Strains, Phase III (KMG-III): the genomes of soil and plant-associated and newly described type strains.</title>
        <authorList>
            <person name="Whitman W."/>
        </authorList>
    </citation>
    <scope>NUCLEOTIDE SEQUENCE [LARGE SCALE GENOMIC DNA]</scope>
    <source>
        <strain evidence="1 2">NW12</strain>
    </source>
</reference>
<evidence type="ECO:0000313" key="2">
    <source>
        <dbReference type="Proteomes" id="UP000240996"/>
    </source>
</evidence>
<dbReference type="GeneID" id="93690377"/>
<proteinExistence type="predicted"/>
<gene>
    <name evidence="1" type="ORF">C8J24_2427</name>
</gene>
<dbReference type="Proteomes" id="UP000240996">
    <property type="component" value="Unassembled WGS sequence"/>
</dbReference>
<accession>A0A2T4YRN7</accession>
<keyword evidence="2" id="KW-1185">Reference proteome</keyword>
<dbReference type="AlphaFoldDB" id="A0A2T4YRN7"/>